<reference evidence="8" key="1">
    <citation type="journal article" date="2019" name="Int. J. Syst. Evol. Microbiol.">
        <title>The Global Catalogue of Microorganisms (GCM) 10K type strain sequencing project: providing services to taxonomists for standard genome sequencing and annotation.</title>
        <authorList>
            <consortium name="The Broad Institute Genomics Platform"/>
            <consortium name="The Broad Institute Genome Sequencing Center for Infectious Disease"/>
            <person name="Wu L."/>
            <person name="Ma J."/>
        </authorList>
    </citation>
    <scope>NUCLEOTIDE SEQUENCE [LARGE SCALE GENOMIC DNA]</scope>
    <source>
        <strain evidence="8">CCUG 66188</strain>
    </source>
</reference>
<name>A0ABV9L063_9BACT</name>
<dbReference type="CDD" id="cd01335">
    <property type="entry name" value="Radical_SAM"/>
    <property type="match status" value="1"/>
</dbReference>
<keyword evidence="8" id="KW-1185">Reference proteome</keyword>
<accession>A0ABV9L063</accession>
<evidence type="ECO:0000256" key="1">
    <source>
        <dbReference type="ARBA" id="ARBA00001966"/>
    </source>
</evidence>
<dbReference type="SFLD" id="SFLDS00029">
    <property type="entry name" value="Radical_SAM"/>
    <property type="match status" value="1"/>
</dbReference>
<keyword evidence="2" id="KW-0949">S-adenosyl-L-methionine</keyword>
<evidence type="ECO:0000256" key="4">
    <source>
        <dbReference type="ARBA" id="ARBA00023004"/>
    </source>
</evidence>
<feature type="domain" description="Radical SAM core" evidence="6">
    <location>
        <begin position="11"/>
        <end position="106"/>
    </location>
</feature>
<dbReference type="InterPro" id="IPR058240">
    <property type="entry name" value="rSAM_sf"/>
</dbReference>
<dbReference type="EMBL" id="JBHSGN010000115">
    <property type="protein sequence ID" value="MFC4675722.1"/>
    <property type="molecule type" value="Genomic_DNA"/>
</dbReference>
<comment type="caution">
    <text evidence="7">The sequence shown here is derived from an EMBL/GenBank/DDBJ whole genome shotgun (WGS) entry which is preliminary data.</text>
</comment>
<evidence type="ECO:0000256" key="2">
    <source>
        <dbReference type="ARBA" id="ARBA00022691"/>
    </source>
</evidence>
<keyword evidence="4" id="KW-0408">Iron</keyword>
<dbReference type="RefSeq" id="WP_379999214.1">
    <property type="nucleotide sequence ID" value="NZ_JBHSGN010000115.1"/>
</dbReference>
<keyword evidence="3" id="KW-0479">Metal-binding</keyword>
<dbReference type="Pfam" id="PF04055">
    <property type="entry name" value="Radical_SAM"/>
    <property type="match status" value="1"/>
</dbReference>
<organism evidence="7 8">
    <name type="scientific">Dysgonomonas termitidis</name>
    <dbReference type="NCBI Taxonomy" id="1516126"/>
    <lineage>
        <taxon>Bacteria</taxon>
        <taxon>Pseudomonadati</taxon>
        <taxon>Bacteroidota</taxon>
        <taxon>Bacteroidia</taxon>
        <taxon>Bacteroidales</taxon>
        <taxon>Dysgonomonadaceae</taxon>
        <taxon>Dysgonomonas</taxon>
    </lineage>
</organism>
<evidence type="ECO:0000313" key="8">
    <source>
        <dbReference type="Proteomes" id="UP001596023"/>
    </source>
</evidence>
<dbReference type="Proteomes" id="UP001596023">
    <property type="component" value="Unassembled WGS sequence"/>
</dbReference>
<comment type="cofactor">
    <cofactor evidence="1">
        <name>[4Fe-4S] cluster</name>
        <dbReference type="ChEBI" id="CHEBI:49883"/>
    </cofactor>
</comment>
<keyword evidence="5" id="KW-0411">Iron-sulfur</keyword>
<gene>
    <name evidence="7" type="ORF">ACFO6W_18705</name>
</gene>
<evidence type="ECO:0000313" key="7">
    <source>
        <dbReference type="EMBL" id="MFC4675722.1"/>
    </source>
</evidence>
<evidence type="ECO:0000256" key="5">
    <source>
        <dbReference type="ARBA" id="ARBA00023014"/>
    </source>
</evidence>
<dbReference type="Gene3D" id="3.20.20.70">
    <property type="entry name" value="Aldolase class I"/>
    <property type="match status" value="1"/>
</dbReference>
<evidence type="ECO:0000256" key="3">
    <source>
        <dbReference type="ARBA" id="ARBA00022723"/>
    </source>
</evidence>
<dbReference type="InterPro" id="IPR013785">
    <property type="entry name" value="Aldolase_TIM"/>
</dbReference>
<proteinExistence type="predicted"/>
<dbReference type="InterPro" id="IPR007197">
    <property type="entry name" value="rSAM"/>
</dbReference>
<sequence>MKKLEIERLSIEITRRCNMKCSHCMHGKARNTDIKPEYITNILSHTQNIGYLNLTGGEPSMNVEAIRFVWSSLKRRKIPVGSFHIVTNGSQTSMSDEFIDVCSKLYAYQREESRPEQLDCMLEMSNDRFHDNTYHNEVHQKLSAYPFFSNRYPDSNREGVPLIKQGRSRSGYQVPISTIGLDGNRVYGDVYLNALGYLIAAGDLSYSNQDKHILCHSKGFITCLKSN</sequence>
<dbReference type="SUPFAM" id="SSF102114">
    <property type="entry name" value="Radical SAM enzymes"/>
    <property type="match status" value="1"/>
</dbReference>
<protein>
    <submittedName>
        <fullName evidence="7">Radical SAM protein</fullName>
    </submittedName>
</protein>
<evidence type="ECO:0000259" key="6">
    <source>
        <dbReference type="Pfam" id="PF04055"/>
    </source>
</evidence>